<proteinExistence type="predicted"/>
<protein>
    <submittedName>
        <fullName evidence="2">Periplasmic protein</fullName>
    </submittedName>
</protein>
<dbReference type="eggNOG" id="ENOG5031E95">
    <property type="taxonomic scope" value="Bacteria"/>
</dbReference>
<gene>
    <name evidence="2" type="ORF">Lsha_0839</name>
</gene>
<dbReference type="RefSeq" id="WP_018577479.1">
    <property type="nucleotide sequence ID" value="NZ_KB892404.1"/>
</dbReference>
<keyword evidence="3" id="KW-1185">Reference proteome</keyword>
<evidence type="ECO:0000256" key="1">
    <source>
        <dbReference type="SAM" id="SignalP"/>
    </source>
</evidence>
<keyword evidence="1" id="KW-0732">Signal</keyword>
<accession>A0A0W0Z123</accession>
<feature type="signal peptide" evidence="1">
    <location>
        <begin position="1"/>
        <end position="20"/>
    </location>
</feature>
<feature type="chain" id="PRO_5006918163" evidence="1">
    <location>
        <begin position="21"/>
        <end position="149"/>
    </location>
</feature>
<dbReference type="STRING" id="1122169.Lsha_0839"/>
<dbReference type="Proteomes" id="UP000054600">
    <property type="component" value="Unassembled WGS sequence"/>
</dbReference>
<evidence type="ECO:0000313" key="2">
    <source>
        <dbReference type="EMBL" id="KTD62807.1"/>
    </source>
</evidence>
<dbReference type="AlphaFoldDB" id="A0A0W0Z123"/>
<dbReference type="OrthoDB" id="5648361at2"/>
<dbReference type="PATRIC" id="fig|1122169.6.peg.970"/>
<reference evidence="2 3" key="1">
    <citation type="submission" date="2015-11" db="EMBL/GenBank/DDBJ databases">
        <title>Genomic analysis of 38 Legionella species identifies large and diverse effector repertoires.</title>
        <authorList>
            <person name="Burstein D."/>
            <person name="Amaro F."/>
            <person name="Zusman T."/>
            <person name="Lifshitz Z."/>
            <person name="Cohen O."/>
            <person name="Gilbert J.A."/>
            <person name="Pupko T."/>
            <person name="Shuman H.A."/>
            <person name="Segal G."/>
        </authorList>
    </citation>
    <scope>NUCLEOTIDE SEQUENCE [LARGE SCALE GENOMIC DNA]</scope>
    <source>
        <strain evidence="2 3">ATCC 49655</strain>
    </source>
</reference>
<comment type="caution">
    <text evidence="2">The sequence shown here is derived from an EMBL/GenBank/DDBJ whole genome shotgun (WGS) entry which is preliminary data.</text>
</comment>
<organism evidence="2 3">
    <name type="scientific">Legionella shakespearei DSM 23087</name>
    <dbReference type="NCBI Taxonomy" id="1122169"/>
    <lineage>
        <taxon>Bacteria</taxon>
        <taxon>Pseudomonadati</taxon>
        <taxon>Pseudomonadota</taxon>
        <taxon>Gammaproteobacteria</taxon>
        <taxon>Legionellales</taxon>
        <taxon>Legionellaceae</taxon>
        <taxon>Legionella</taxon>
    </lineage>
</organism>
<dbReference type="EMBL" id="LNYW01000029">
    <property type="protein sequence ID" value="KTD62807.1"/>
    <property type="molecule type" value="Genomic_DNA"/>
</dbReference>
<sequence length="149" mass="16617">MIRRTLAASLMVVLSSPVWSFECFLTLVKDSCWTNYNVSVDVVDASTLQKLFTVTAPAGQSWAREKFACTPQQTLQYIASFNPIFWQNDEGKTYPGVRSWTLPAKVNPSDLAWTIPVCYSEEFSQVPLPPEAKGNCTCDFDSIPAPKPN</sequence>
<evidence type="ECO:0000313" key="3">
    <source>
        <dbReference type="Proteomes" id="UP000054600"/>
    </source>
</evidence>
<name>A0A0W0Z123_9GAMM</name>